<keyword evidence="2" id="KW-0012">Acyltransferase</keyword>
<name>A0A6J4NXV8_9ACTN</name>
<feature type="domain" description="N-acetyltransferase" evidence="3">
    <location>
        <begin position="161"/>
        <end position="304"/>
    </location>
</feature>
<dbReference type="Pfam" id="PF00583">
    <property type="entry name" value="Acetyltransf_1"/>
    <property type="match status" value="2"/>
</dbReference>
<organism evidence="4">
    <name type="scientific">uncultured Nocardioides sp</name>
    <dbReference type="NCBI Taxonomy" id="198441"/>
    <lineage>
        <taxon>Bacteria</taxon>
        <taxon>Bacillati</taxon>
        <taxon>Actinomycetota</taxon>
        <taxon>Actinomycetes</taxon>
        <taxon>Propionibacteriales</taxon>
        <taxon>Nocardioidaceae</taxon>
        <taxon>Nocardioides</taxon>
        <taxon>environmental samples</taxon>
    </lineage>
</organism>
<evidence type="ECO:0000256" key="2">
    <source>
        <dbReference type="ARBA" id="ARBA00023315"/>
    </source>
</evidence>
<feature type="domain" description="N-acetyltransferase" evidence="3">
    <location>
        <begin position="12"/>
        <end position="153"/>
    </location>
</feature>
<evidence type="ECO:0000313" key="4">
    <source>
        <dbReference type="EMBL" id="CAA9400878.1"/>
    </source>
</evidence>
<dbReference type="PANTHER" id="PTHR43877">
    <property type="entry name" value="AMINOALKYLPHOSPHONATE N-ACETYLTRANSFERASE-RELATED-RELATED"/>
    <property type="match status" value="1"/>
</dbReference>
<protein>
    <submittedName>
        <fullName evidence="4">Acetyltransferase, GNAT family</fullName>
    </submittedName>
</protein>
<evidence type="ECO:0000256" key="1">
    <source>
        <dbReference type="ARBA" id="ARBA00022679"/>
    </source>
</evidence>
<dbReference type="InterPro" id="IPR000182">
    <property type="entry name" value="GNAT_dom"/>
</dbReference>
<keyword evidence="1 4" id="KW-0808">Transferase</keyword>
<dbReference type="GO" id="GO:0016747">
    <property type="term" value="F:acyltransferase activity, transferring groups other than amino-acyl groups"/>
    <property type="evidence" value="ECO:0007669"/>
    <property type="project" value="InterPro"/>
</dbReference>
<dbReference type="AlphaFoldDB" id="A0A6J4NXV8"/>
<dbReference type="InterPro" id="IPR050832">
    <property type="entry name" value="Bact_Acetyltransf"/>
</dbReference>
<dbReference type="InterPro" id="IPR016181">
    <property type="entry name" value="Acyl_CoA_acyltransferase"/>
</dbReference>
<reference evidence="4" key="1">
    <citation type="submission" date="2020-02" db="EMBL/GenBank/DDBJ databases">
        <authorList>
            <person name="Meier V. D."/>
        </authorList>
    </citation>
    <scope>NUCLEOTIDE SEQUENCE</scope>
    <source>
        <strain evidence="4">AVDCRST_MAG32</strain>
    </source>
</reference>
<accession>A0A6J4NXV8</accession>
<dbReference type="SUPFAM" id="SSF55729">
    <property type="entry name" value="Acyl-CoA N-acyltransferases (Nat)"/>
    <property type="match status" value="2"/>
</dbReference>
<dbReference type="PROSITE" id="PS51186">
    <property type="entry name" value="GNAT"/>
    <property type="match status" value="2"/>
</dbReference>
<dbReference type="CDD" id="cd04301">
    <property type="entry name" value="NAT_SF"/>
    <property type="match status" value="2"/>
</dbReference>
<evidence type="ECO:0000259" key="3">
    <source>
        <dbReference type="PROSITE" id="PS51186"/>
    </source>
</evidence>
<dbReference type="PANTHER" id="PTHR43877:SF1">
    <property type="entry name" value="ACETYLTRANSFERASE"/>
    <property type="match status" value="1"/>
</dbReference>
<dbReference type="EMBL" id="CADCUM010000116">
    <property type="protein sequence ID" value="CAA9400878.1"/>
    <property type="molecule type" value="Genomic_DNA"/>
</dbReference>
<sequence length="304" mass="32945">MSTEARALPEGLTTRPLTTSDSRIVFDLIAAQEREDVGVVQIEEADLVSDWAKPSHDVTASSVGVFDGELLVGYAELMGADRADAAVLPSYRGRGIGTWLAAWLRALGRSRGSSVVGMPVPQDSAGDRLLAALGYHVRWTSWILQLPEGKQIPARDLPPGYAVRQAVEADLEQAHGVLEDAFLEWSVREREPYADFLAAVLGRPGYEPWNVRVAVDPAGEVVGVSIVFISAESPLAYVSRLAVRRDQRNRGIAQALLVNSFDVAREHGATVSELNTDSRTGALGLYQKVGMETTAVWVNRAIDL</sequence>
<gene>
    <name evidence="4" type="ORF">AVDCRST_MAG32-2888</name>
</gene>
<dbReference type="Gene3D" id="3.40.630.30">
    <property type="match status" value="1"/>
</dbReference>
<proteinExistence type="predicted"/>